<dbReference type="NCBIfam" id="TIGR03170">
    <property type="entry name" value="flgA_cterm"/>
    <property type="match status" value="1"/>
</dbReference>
<dbReference type="InterPro" id="IPR017585">
    <property type="entry name" value="SAF_FlgA"/>
</dbReference>
<comment type="subcellular location">
    <subcellularLocation>
        <location evidence="1">Periplasm</location>
    </subcellularLocation>
</comment>
<evidence type="ECO:0000256" key="3">
    <source>
        <dbReference type="ARBA" id="ARBA00022764"/>
    </source>
</evidence>
<evidence type="ECO:0000256" key="1">
    <source>
        <dbReference type="ARBA" id="ARBA00004418"/>
    </source>
</evidence>
<dbReference type="InterPro" id="IPR039246">
    <property type="entry name" value="Flagellar_FlgA"/>
</dbReference>
<evidence type="ECO:0000313" key="5">
    <source>
        <dbReference type="EMBL" id="VAX31429.1"/>
    </source>
</evidence>
<keyword evidence="2" id="KW-0732">Signal</keyword>
<dbReference type="AlphaFoldDB" id="A0A3B1CMP5"/>
<gene>
    <name evidence="5" type="ORF">MNBD_NITROSPIRAE02-1440</name>
</gene>
<evidence type="ECO:0000259" key="4">
    <source>
        <dbReference type="SMART" id="SM00858"/>
    </source>
</evidence>
<dbReference type="SMART" id="SM00858">
    <property type="entry name" value="SAF"/>
    <property type="match status" value="1"/>
</dbReference>
<keyword evidence="3" id="KW-0574">Periplasm</keyword>
<sequence length="209" mass="23422">MISLLIALTIVSGWAPEAVIQNYLMNNYPWPEIQVQKVVPEEGLPRSRPVEIITERGPLGRASFIFRFPDNREVRIKAQVTARDQVVKTRRALSRGTLIRNSDVYTTMMDVRKIPRGAINDAKGIRGKILKRSLPANSTLTEAVTAEKPLIKKGQHITILYKTNSLRVTAPGIAREDGYPKMEISVINLRSRKTITGIVENRGTVNVQP</sequence>
<dbReference type="InterPro" id="IPR013974">
    <property type="entry name" value="SAF"/>
</dbReference>
<dbReference type="EMBL" id="UOGH01000204">
    <property type="protein sequence ID" value="VAX31429.1"/>
    <property type="molecule type" value="Genomic_DNA"/>
</dbReference>
<reference evidence="5" key="1">
    <citation type="submission" date="2018-06" db="EMBL/GenBank/DDBJ databases">
        <authorList>
            <person name="Zhirakovskaya E."/>
        </authorList>
    </citation>
    <scope>NUCLEOTIDE SEQUENCE</scope>
</reference>
<dbReference type="GO" id="GO:0044780">
    <property type="term" value="P:bacterial-type flagellum assembly"/>
    <property type="evidence" value="ECO:0007669"/>
    <property type="project" value="InterPro"/>
</dbReference>
<proteinExistence type="predicted"/>
<organism evidence="5">
    <name type="scientific">hydrothermal vent metagenome</name>
    <dbReference type="NCBI Taxonomy" id="652676"/>
    <lineage>
        <taxon>unclassified sequences</taxon>
        <taxon>metagenomes</taxon>
        <taxon>ecological metagenomes</taxon>
    </lineage>
</organism>
<dbReference type="PANTHER" id="PTHR36307:SF1">
    <property type="entry name" value="FLAGELLA BASAL BODY P-RING FORMATION PROTEIN FLGA"/>
    <property type="match status" value="1"/>
</dbReference>
<dbReference type="Gene3D" id="2.30.30.760">
    <property type="match status" value="1"/>
</dbReference>
<accession>A0A3B1CMP5</accession>
<dbReference type="Pfam" id="PF13144">
    <property type="entry name" value="ChapFlgA"/>
    <property type="match status" value="1"/>
</dbReference>
<dbReference type="CDD" id="cd11614">
    <property type="entry name" value="SAF_CpaB_FlgA_like"/>
    <property type="match status" value="1"/>
</dbReference>
<dbReference type="Gene3D" id="3.90.1210.10">
    <property type="entry name" value="Antifreeze-like/N-acetylneuraminic acid synthase C-terminal domain"/>
    <property type="match status" value="1"/>
</dbReference>
<evidence type="ECO:0000256" key="2">
    <source>
        <dbReference type="ARBA" id="ARBA00022729"/>
    </source>
</evidence>
<dbReference type="PANTHER" id="PTHR36307">
    <property type="entry name" value="FLAGELLA BASAL BODY P-RING FORMATION PROTEIN FLGA"/>
    <property type="match status" value="1"/>
</dbReference>
<protein>
    <recommendedName>
        <fullName evidence="4">SAF domain-containing protein</fullName>
    </recommendedName>
</protein>
<feature type="domain" description="SAF" evidence="4">
    <location>
        <begin position="84"/>
        <end position="146"/>
    </location>
</feature>
<name>A0A3B1CMP5_9ZZZZ</name>
<dbReference type="GO" id="GO:0042597">
    <property type="term" value="C:periplasmic space"/>
    <property type="evidence" value="ECO:0007669"/>
    <property type="project" value="UniProtKB-SubCell"/>
</dbReference>